<evidence type="ECO:0000259" key="11">
    <source>
        <dbReference type="PROSITE" id="PS51873"/>
    </source>
</evidence>
<evidence type="ECO:0000256" key="8">
    <source>
        <dbReference type="ARBA" id="ARBA00022833"/>
    </source>
</evidence>
<dbReference type="InterPro" id="IPR002867">
    <property type="entry name" value="IBR_dom"/>
</dbReference>
<keyword evidence="13" id="KW-1185">Reference proteome</keyword>
<dbReference type="HOGENOM" id="CLU_022048_5_2_1"/>
<gene>
    <name evidence="12" type="ORF">PAXRUDRAFT_61447</name>
</gene>
<reference evidence="13" key="2">
    <citation type="submission" date="2015-01" db="EMBL/GenBank/DDBJ databases">
        <title>Evolutionary Origins and Diversification of the Mycorrhizal Mutualists.</title>
        <authorList>
            <consortium name="DOE Joint Genome Institute"/>
            <consortium name="Mycorrhizal Genomics Consortium"/>
            <person name="Kohler A."/>
            <person name="Kuo A."/>
            <person name="Nagy L.G."/>
            <person name="Floudas D."/>
            <person name="Copeland A."/>
            <person name="Barry K.W."/>
            <person name="Cichocki N."/>
            <person name="Veneault-Fourrey C."/>
            <person name="LaButti K."/>
            <person name="Lindquist E.A."/>
            <person name="Lipzen A."/>
            <person name="Lundell T."/>
            <person name="Morin E."/>
            <person name="Murat C."/>
            <person name="Riley R."/>
            <person name="Ohm R."/>
            <person name="Sun H."/>
            <person name="Tunlid A."/>
            <person name="Henrissat B."/>
            <person name="Grigoriev I.V."/>
            <person name="Hibbett D.S."/>
            <person name="Martin F."/>
        </authorList>
    </citation>
    <scope>NUCLEOTIDE SEQUENCE [LARGE SCALE GENOMIC DNA]</scope>
    <source>
        <strain evidence="13">Ve08.2h10</strain>
    </source>
</reference>
<dbReference type="PANTHER" id="PTHR11685">
    <property type="entry name" value="RBR FAMILY RING FINGER AND IBR DOMAIN-CONTAINING"/>
    <property type="match status" value="1"/>
</dbReference>
<dbReference type="GO" id="GO:0016567">
    <property type="term" value="P:protein ubiquitination"/>
    <property type="evidence" value="ECO:0007669"/>
    <property type="project" value="InterPro"/>
</dbReference>
<organism evidence="12 13">
    <name type="scientific">Paxillus rubicundulus Ve08.2h10</name>
    <dbReference type="NCBI Taxonomy" id="930991"/>
    <lineage>
        <taxon>Eukaryota</taxon>
        <taxon>Fungi</taxon>
        <taxon>Dikarya</taxon>
        <taxon>Basidiomycota</taxon>
        <taxon>Agaricomycotina</taxon>
        <taxon>Agaricomycetes</taxon>
        <taxon>Agaricomycetidae</taxon>
        <taxon>Boletales</taxon>
        <taxon>Paxilineae</taxon>
        <taxon>Paxillaceae</taxon>
        <taxon>Paxillus</taxon>
    </lineage>
</organism>
<dbReference type="InterPro" id="IPR001841">
    <property type="entry name" value="Znf_RING"/>
</dbReference>
<evidence type="ECO:0000256" key="2">
    <source>
        <dbReference type="ARBA" id="ARBA00012251"/>
    </source>
</evidence>
<protein>
    <recommendedName>
        <fullName evidence="2">RBR-type E3 ubiquitin transferase</fullName>
        <ecNumber evidence="2">2.3.2.31</ecNumber>
    </recommendedName>
</protein>
<feature type="non-terminal residue" evidence="12">
    <location>
        <position position="1"/>
    </location>
</feature>
<dbReference type="PROSITE" id="PS50089">
    <property type="entry name" value="ZF_RING_2"/>
    <property type="match status" value="1"/>
</dbReference>
<dbReference type="SUPFAM" id="SSF57850">
    <property type="entry name" value="RING/U-box"/>
    <property type="match status" value="2"/>
</dbReference>
<dbReference type="InterPro" id="IPR044066">
    <property type="entry name" value="TRIAD_supradom"/>
</dbReference>
<proteinExistence type="predicted"/>
<dbReference type="InParanoid" id="A0A0D0CED7"/>
<keyword evidence="6 9" id="KW-0863">Zinc-finger</keyword>
<evidence type="ECO:0000256" key="4">
    <source>
        <dbReference type="ARBA" id="ARBA00022723"/>
    </source>
</evidence>
<evidence type="ECO:0000256" key="1">
    <source>
        <dbReference type="ARBA" id="ARBA00001798"/>
    </source>
</evidence>
<dbReference type="STRING" id="930991.A0A0D0CED7"/>
<keyword evidence="8" id="KW-0862">Zinc</keyword>
<evidence type="ECO:0000256" key="7">
    <source>
        <dbReference type="ARBA" id="ARBA00022786"/>
    </source>
</evidence>
<evidence type="ECO:0000256" key="5">
    <source>
        <dbReference type="ARBA" id="ARBA00022737"/>
    </source>
</evidence>
<keyword evidence="5" id="KW-0677">Repeat</keyword>
<evidence type="ECO:0000313" key="13">
    <source>
        <dbReference type="Proteomes" id="UP000054538"/>
    </source>
</evidence>
<keyword evidence="3" id="KW-0808">Transferase</keyword>
<dbReference type="Gene3D" id="3.30.40.10">
    <property type="entry name" value="Zinc/RING finger domain, C3HC4 (zinc finger)"/>
    <property type="match status" value="1"/>
</dbReference>
<keyword evidence="4" id="KW-0479">Metal-binding</keyword>
<feature type="non-terminal residue" evidence="12">
    <location>
        <position position="190"/>
    </location>
</feature>
<reference evidence="12 13" key="1">
    <citation type="submission" date="2014-04" db="EMBL/GenBank/DDBJ databases">
        <authorList>
            <consortium name="DOE Joint Genome Institute"/>
            <person name="Kuo A."/>
            <person name="Kohler A."/>
            <person name="Jargeat P."/>
            <person name="Nagy L.G."/>
            <person name="Floudas D."/>
            <person name="Copeland A."/>
            <person name="Barry K.W."/>
            <person name="Cichocki N."/>
            <person name="Veneault-Fourrey C."/>
            <person name="LaButti K."/>
            <person name="Lindquist E.A."/>
            <person name="Lipzen A."/>
            <person name="Lundell T."/>
            <person name="Morin E."/>
            <person name="Murat C."/>
            <person name="Sun H."/>
            <person name="Tunlid A."/>
            <person name="Henrissat B."/>
            <person name="Grigoriev I.V."/>
            <person name="Hibbett D.S."/>
            <person name="Martin F."/>
            <person name="Nordberg H.P."/>
            <person name="Cantor M.N."/>
            <person name="Hua S.X."/>
        </authorList>
    </citation>
    <scope>NUCLEOTIDE SEQUENCE [LARGE SCALE GENOMIC DNA]</scope>
    <source>
        <strain evidence="12 13">Ve08.2h10</strain>
    </source>
</reference>
<dbReference type="Proteomes" id="UP000054538">
    <property type="component" value="Unassembled WGS sequence"/>
</dbReference>
<dbReference type="InterPro" id="IPR017907">
    <property type="entry name" value="Znf_RING_CS"/>
</dbReference>
<dbReference type="PROSITE" id="PS00518">
    <property type="entry name" value="ZF_RING_1"/>
    <property type="match status" value="1"/>
</dbReference>
<evidence type="ECO:0000256" key="3">
    <source>
        <dbReference type="ARBA" id="ARBA00022679"/>
    </source>
</evidence>
<dbReference type="Pfam" id="PF01485">
    <property type="entry name" value="IBR"/>
    <property type="match status" value="2"/>
</dbReference>
<dbReference type="SMART" id="SM00647">
    <property type="entry name" value="IBR"/>
    <property type="match status" value="2"/>
</dbReference>
<feature type="domain" description="RING-type" evidence="11">
    <location>
        <begin position="1"/>
        <end position="190"/>
    </location>
</feature>
<dbReference type="AlphaFoldDB" id="A0A0D0CED7"/>
<dbReference type="EC" id="2.3.2.31" evidence="2"/>
<dbReference type="CDD" id="cd22584">
    <property type="entry name" value="Rcat_RBR_unk"/>
    <property type="match status" value="1"/>
</dbReference>
<keyword evidence="7" id="KW-0833">Ubl conjugation pathway</keyword>
<sequence>LRVDCVVCSDTFEDLICLHAPCSHYFCRHCIINMAEVANRDEGLLPLQCCQKQLPLNIVLSFLPGTLRTSFSAKCAESSTPPPMRIYCPNKRCSTFIGRALGRATPSEVSCPECNTAVCSGCGALAHLPDDCKENELTREVRKLATAKGWKTCPGCKAIVELRDGCWHMVCRCSTHFCYGCAAKWKTCRC</sequence>
<dbReference type="GO" id="GO:0061630">
    <property type="term" value="F:ubiquitin protein ligase activity"/>
    <property type="evidence" value="ECO:0007669"/>
    <property type="project" value="UniProtKB-EC"/>
</dbReference>
<evidence type="ECO:0000259" key="10">
    <source>
        <dbReference type="PROSITE" id="PS50089"/>
    </source>
</evidence>
<accession>A0A0D0CED7</accession>
<dbReference type="PROSITE" id="PS51873">
    <property type="entry name" value="TRIAD"/>
    <property type="match status" value="1"/>
</dbReference>
<dbReference type="InterPro" id="IPR013083">
    <property type="entry name" value="Znf_RING/FYVE/PHD"/>
</dbReference>
<evidence type="ECO:0000313" key="12">
    <source>
        <dbReference type="EMBL" id="KIK81057.1"/>
    </source>
</evidence>
<feature type="domain" description="RING-type" evidence="10">
    <location>
        <begin position="5"/>
        <end position="49"/>
    </location>
</feature>
<dbReference type="GO" id="GO:0008270">
    <property type="term" value="F:zinc ion binding"/>
    <property type="evidence" value="ECO:0007669"/>
    <property type="project" value="UniProtKB-KW"/>
</dbReference>
<dbReference type="InterPro" id="IPR031127">
    <property type="entry name" value="E3_UB_ligase_RBR"/>
</dbReference>
<dbReference type="EMBL" id="KN825876">
    <property type="protein sequence ID" value="KIK81057.1"/>
    <property type="molecule type" value="Genomic_DNA"/>
</dbReference>
<evidence type="ECO:0000256" key="9">
    <source>
        <dbReference type="PROSITE-ProRule" id="PRU00175"/>
    </source>
</evidence>
<evidence type="ECO:0000256" key="6">
    <source>
        <dbReference type="ARBA" id="ARBA00022771"/>
    </source>
</evidence>
<dbReference type="Gene3D" id="1.20.120.1750">
    <property type="match status" value="1"/>
</dbReference>
<dbReference type="OrthoDB" id="9977870at2759"/>
<comment type="catalytic activity">
    <reaction evidence="1">
        <text>[E2 ubiquitin-conjugating enzyme]-S-ubiquitinyl-L-cysteine + [acceptor protein]-L-lysine = [E2 ubiquitin-conjugating enzyme]-L-cysteine + [acceptor protein]-N(6)-ubiquitinyl-L-lysine.</text>
        <dbReference type="EC" id="2.3.2.31"/>
    </reaction>
</comment>
<name>A0A0D0CED7_9AGAM</name>